<dbReference type="InterPro" id="IPR029039">
    <property type="entry name" value="Flavoprotein-like_sf"/>
</dbReference>
<organism evidence="2 3">
    <name type="scientific">Prauserella muralis</name>
    <dbReference type="NCBI Taxonomy" id="588067"/>
    <lineage>
        <taxon>Bacteria</taxon>
        <taxon>Bacillati</taxon>
        <taxon>Actinomycetota</taxon>
        <taxon>Actinomycetes</taxon>
        <taxon>Pseudonocardiales</taxon>
        <taxon>Pseudonocardiaceae</taxon>
        <taxon>Prauserella</taxon>
    </lineage>
</organism>
<accession>A0A2V4B6D3</accession>
<sequence length="190" mass="19875">MPSDARRSATPVRILAFGGSTRPGSSSEIALRTAAAAAEARGATVELMTGPELLLPLYQPDLSARTEQAHALLASVRSADGIIIASPGYHGAVSGMIKNALDYVEDLRGDARVYLDGRAVGCIGVAHGWQAAVSTLHSLRVVVHALRGWPTPLGVAVNGAEGIARNEPQFVALAEQVVRFAEMQTRAVEA</sequence>
<gene>
    <name evidence="2" type="ORF">BAY60_19515</name>
</gene>
<dbReference type="PANTHER" id="PTHR30543:SF21">
    <property type="entry name" value="NAD(P)H-DEPENDENT FMN REDUCTASE LOT6"/>
    <property type="match status" value="1"/>
</dbReference>
<evidence type="ECO:0000313" key="2">
    <source>
        <dbReference type="EMBL" id="PXY24695.1"/>
    </source>
</evidence>
<dbReference type="GO" id="GO:0016491">
    <property type="term" value="F:oxidoreductase activity"/>
    <property type="evidence" value="ECO:0007669"/>
    <property type="project" value="InterPro"/>
</dbReference>
<evidence type="ECO:0000259" key="1">
    <source>
        <dbReference type="Pfam" id="PF03358"/>
    </source>
</evidence>
<dbReference type="Pfam" id="PF03358">
    <property type="entry name" value="FMN_red"/>
    <property type="match status" value="1"/>
</dbReference>
<protein>
    <submittedName>
        <fullName evidence="2">FMN reductase</fullName>
    </submittedName>
</protein>
<dbReference type="SUPFAM" id="SSF52218">
    <property type="entry name" value="Flavoproteins"/>
    <property type="match status" value="1"/>
</dbReference>
<dbReference type="GO" id="GO:0010181">
    <property type="term" value="F:FMN binding"/>
    <property type="evidence" value="ECO:0007669"/>
    <property type="project" value="TreeGrafter"/>
</dbReference>
<dbReference type="OrthoDB" id="9812295at2"/>
<reference evidence="2 3" key="1">
    <citation type="submission" date="2016-07" db="EMBL/GenBank/DDBJ databases">
        <title>Draft genome sequence of Prauserella muralis DSM 45305, isolated from a mould-covered wall in an indoor environment.</title>
        <authorList>
            <person name="Ruckert C."/>
            <person name="Albersmeier A."/>
            <person name="Jiang C.-L."/>
            <person name="Jiang Y."/>
            <person name="Kalinowski J."/>
            <person name="Schneider O."/>
            <person name="Winkler A."/>
            <person name="Zotchev S.B."/>
        </authorList>
    </citation>
    <scope>NUCLEOTIDE SEQUENCE [LARGE SCALE GENOMIC DNA]</scope>
    <source>
        <strain evidence="2 3">DSM 45305</strain>
    </source>
</reference>
<name>A0A2V4B6D3_9PSEU</name>
<evidence type="ECO:0000313" key="3">
    <source>
        <dbReference type="Proteomes" id="UP000249915"/>
    </source>
</evidence>
<dbReference type="AlphaFoldDB" id="A0A2V4B6D3"/>
<dbReference type="GO" id="GO:0005829">
    <property type="term" value="C:cytosol"/>
    <property type="evidence" value="ECO:0007669"/>
    <property type="project" value="TreeGrafter"/>
</dbReference>
<feature type="domain" description="NADPH-dependent FMN reductase-like" evidence="1">
    <location>
        <begin position="13"/>
        <end position="158"/>
    </location>
</feature>
<dbReference type="Gene3D" id="3.40.50.360">
    <property type="match status" value="1"/>
</dbReference>
<keyword evidence="3" id="KW-1185">Reference proteome</keyword>
<dbReference type="InterPro" id="IPR005025">
    <property type="entry name" value="FMN_Rdtase-like_dom"/>
</dbReference>
<dbReference type="RefSeq" id="WP_112282678.1">
    <property type="nucleotide sequence ID" value="NZ_MASW01000004.1"/>
</dbReference>
<dbReference type="Proteomes" id="UP000249915">
    <property type="component" value="Unassembled WGS sequence"/>
</dbReference>
<comment type="caution">
    <text evidence="2">The sequence shown here is derived from an EMBL/GenBank/DDBJ whole genome shotgun (WGS) entry which is preliminary data.</text>
</comment>
<dbReference type="InterPro" id="IPR050712">
    <property type="entry name" value="NAD(P)H-dep_reductase"/>
</dbReference>
<proteinExistence type="predicted"/>
<dbReference type="EMBL" id="MASW01000004">
    <property type="protein sequence ID" value="PXY24695.1"/>
    <property type="molecule type" value="Genomic_DNA"/>
</dbReference>
<dbReference type="PANTHER" id="PTHR30543">
    <property type="entry name" value="CHROMATE REDUCTASE"/>
    <property type="match status" value="1"/>
</dbReference>